<dbReference type="Gene3D" id="1.10.630.10">
    <property type="entry name" value="Cytochrome P450"/>
    <property type="match status" value="1"/>
</dbReference>
<comment type="similarity">
    <text evidence="2 8">Belongs to the cytochrome P450 family.</text>
</comment>
<evidence type="ECO:0000256" key="4">
    <source>
        <dbReference type="ARBA" id="ARBA00022723"/>
    </source>
</evidence>
<dbReference type="RefSeq" id="XP_052755674.1">
    <property type="nucleotide sequence ID" value="XM_052899714.1"/>
</dbReference>
<dbReference type="InterPro" id="IPR017972">
    <property type="entry name" value="Cyt_P450_CS"/>
</dbReference>
<evidence type="ECO:0000256" key="5">
    <source>
        <dbReference type="ARBA" id="ARBA00023002"/>
    </source>
</evidence>
<comment type="cofactor">
    <cofactor evidence="1">
        <name>heme</name>
        <dbReference type="ChEBI" id="CHEBI:30413"/>
    </cofactor>
</comment>
<evidence type="ECO:0000313" key="10">
    <source>
        <dbReference type="RefSeq" id="XP_052755674.1"/>
    </source>
</evidence>
<keyword evidence="7 8" id="KW-0503">Monooxygenase</keyword>
<sequence>MLAPTASTVMSSGARPPIGSPIAMSAARCYTVMPGPKPLPLLGNSWRFALGWKPWRTTALDITLWTLRALAGKDGAAKVAKLFGHPDLVFPFCAEETAKIYRREDAMPHRAVAPCLKHYKQELRKDFFGSEPGLIGVHGEPWSRFRSKVSKALAAPEGARAAVPALDIVADDFVNRMENILDDNRELPKDFLTELYKWALESVGVWALGTRLRCLSDNDAEAKEIIRCIHGFFHSVPELELSAPIWRIYSTRAYETYIEALDAFRSLCLKRLTDKGICAAIAKTSGKQVATILALDLLLVGVDTTAAAAASTMYMLAKNKRAQQKLQEELDNYLPMDRTLTSKDLDKLPYLRACIKESLRIKPVILGNGRCIQSDAVISGYEVPKGSHVVFPHYILSNEERYFPSPKEYVPERWLRDEIKKEKLRCPVSDSERQETTECATGVDENKALMVWRKQKEVGIHPFASLPFGFGRRMCIGKRFAEAELQLLLAKTFHRYEVKWRHGELTYSVTPTYVPNEPLQFTLTFRQQKS</sequence>
<dbReference type="CDD" id="cd11054">
    <property type="entry name" value="CYP24A1-like"/>
    <property type="match status" value="1"/>
</dbReference>
<protein>
    <submittedName>
        <fullName evidence="10">Probable cytochrome P450 49a1</fullName>
    </submittedName>
</protein>
<keyword evidence="5 8" id="KW-0560">Oxidoreductase</keyword>
<dbReference type="GeneID" id="128201780"/>
<accession>A0ABM3MWE4</accession>
<dbReference type="PANTHER" id="PTHR24279:SF120">
    <property type="entry name" value="CYTOCHROME P450"/>
    <property type="match status" value="1"/>
</dbReference>
<dbReference type="InterPro" id="IPR002401">
    <property type="entry name" value="Cyt_P450_E_grp-I"/>
</dbReference>
<keyword evidence="3 8" id="KW-0349">Heme</keyword>
<keyword evidence="6 8" id="KW-0408">Iron</keyword>
<evidence type="ECO:0000256" key="8">
    <source>
        <dbReference type="RuleBase" id="RU000461"/>
    </source>
</evidence>
<dbReference type="PRINTS" id="PR00385">
    <property type="entry name" value="P450"/>
</dbReference>
<dbReference type="PROSITE" id="PS00086">
    <property type="entry name" value="CYTOCHROME_P450"/>
    <property type="match status" value="1"/>
</dbReference>
<keyword evidence="9" id="KW-1185">Reference proteome</keyword>
<evidence type="ECO:0000256" key="6">
    <source>
        <dbReference type="ARBA" id="ARBA00023004"/>
    </source>
</evidence>
<evidence type="ECO:0000313" key="9">
    <source>
        <dbReference type="Proteomes" id="UP001652740"/>
    </source>
</evidence>
<gene>
    <name evidence="10" type="primary">LOC128201780</name>
</gene>
<organism evidence="9 10">
    <name type="scientific">Galleria mellonella</name>
    <name type="common">Greater wax moth</name>
    <dbReference type="NCBI Taxonomy" id="7137"/>
    <lineage>
        <taxon>Eukaryota</taxon>
        <taxon>Metazoa</taxon>
        <taxon>Ecdysozoa</taxon>
        <taxon>Arthropoda</taxon>
        <taxon>Hexapoda</taxon>
        <taxon>Insecta</taxon>
        <taxon>Pterygota</taxon>
        <taxon>Neoptera</taxon>
        <taxon>Endopterygota</taxon>
        <taxon>Lepidoptera</taxon>
        <taxon>Glossata</taxon>
        <taxon>Ditrysia</taxon>
        <taxon>Pyraloidea</taxon>
        <taxon>Pyralidae</taxon>
        <taxon>Galleriinae</taxon>
        <taxon>Galleria</taxon>
    </lineage>
</organism>
<dbReference type="InterPro" id="IPR001128">
    <property type="entry name" value="Cyt_P450"/>
</dbReference>
<dbReference type="Proteomes" id="UP001652740">
    <property type="component" value="Unplaced"/>
</dbReference>
<dbReference type="PRINTS" id="PR00463">
    <property type="entry name" value="EP450I"/>
</dbReference>
<evidence type="ECO:0000256" key="7">
    <source>
        <dbReference type="ARBA" id="ARBA00023033"/>
    </source>
</evidence>
<dbReference type="PANTHER" id="PTHR24279">
    <property type="entry name" value="CYTOCHROME P450"/>
    <property type="match status" value="1"/>
</dbReference>
<evidence type="ECO:0000256" key="3">
    <source>
        <dbReference type="ARBA" id="ARBA00022617"/>
    </source>
</evidence>
<evidence type="ECO:0000256" key="2">
    <source>
        <dbReference type="ARBA" id="ARBA00010617"/>
    </source>
</evidence>
<keyword evidence="4 8" id="KW-0479">Metal-binding</keyword>
<dbReference type="InterPro" id="IPR036396">
    <property type="entry name" value="Cyt_P450_sf"/>
</dbReference>
<proteinExistence type="inferred from homology"/>
<name>A0ABM3MWE4_GALME</name>
<reference evidence="10" key="1">
    <citation type="submission" date="2025-08" db="UniProtKB">
        <authorList>
            <consortium name="RefSeq"/>
        </authorList>
    </citation>
    <scope>IDENTIFICATION</scope>
    <source>
        <tissue evidence="10">Whole larvae</tissue>
    </source>
</reference>
<evidence type="ECO:0000256" key="1">
    <source>
        <dbReference type="ARBA" id="ARBA00001971"/>
    </source>
</evidence>
<dbReference type="SUPFAM" id="SSF48264">
    <property type="entry name" value="Cytochrome P450"/>
    <property type="match status" value="1"/>
</dbReference>
<dbReference type="InterPro" id="IPR050479">
    <property type="entry name" value="CYP11_CYP27_families"/>
</dbReference>
<dbReference type="Pfam" id="PF00067">
    <property type="entry name" value="p450"/>
    <property type="match status" value="2"/>
</dbReference>